<feature type="transmembrane region" description="Helical" evidence="7">
    <location>
        <begin position="372"/>
        <end position="393"/>
    </location>
</feature>
<evidence type="ECO:0000313" key="8">
    <source>
        <dbReference type="EMBL" id="MBO8442984.1"/>
    </source>
</evidence>
<protein>
    <submittedName>
        <fullName evidence="8">Cation:dicarboxylase symporter family transporter</fullName>
    </submittedName>
</protein>
<name>A0A9D9E896_9SPIR</name>
<dbReference type="PANTHER" id="PTHR42865">
    <property type="entry name" value="PROTON/GLUTAMATE-ASPARTATE SYMPORTER"/>
    <property type="match status" value="1"/>
</dbReference>
<evidence type="ECO:0000256" key="1">
    <source>
        <dbReference type="ARBA" id="ARBA00004651"/>
    </source>
</evidence>
<dbReference type="GO" id="GO:0015293">
    <property type="term" value="F:symporter activity"/>
    <property type="evidence" value="ECO:0007669"/>
    <property type="project" value="UniProtKB-KW"/>
</dbReference>
<evidence type="ECO:0000256" key="6">
    <source>
        <dbReference type="ARBA" id="ARBA00023136"/>
    </source>
</evidence>
<feature type="transmembrane region" description="Helical" evidence="7">
    <location>
        <begin position="132"/>
        <end position="157"/>
    </location>
</feature>
<dbReference type="Gene3D" id="1.10.3860.10">
    <property type="entry name" value="Sodium:dicarboxylate symporter"/>
    <property type="match status" value="1"/>
</dbReference>
<evidence type="ECO:0000256" key="5">
    <source>
        <dbReference type="ARBA" id="ARBA00022989"/>
    </source>
</evidence>
<dbReference type="SUPFAM" id="SSF118215">
    <property type="entry name" value="Proton glutamate symport protein"/>
    <property type="match status" value="1"/>
</dbReference>
<keyword evidence="4 7" id="KW-0812">Transmembrane</keyword>
<organism evidence="8 9">
    <name type="scientific">Candidatus Aphodenecus pullistercoris</name>
    <dbReference type="NCBI Taxonomy" id="2840669"/>
    <lineage>
        <taxon>Bacteria</taxon>
        <taxon>Pseudomonadati</taxon>
        <taxon>Spirochaetota</taxon>
        <taxon>Spirochaetia</taxon>
        <taxon>Spirochaetales</taxon>
        <taxon>Candidatus Aphodenecus</taxon>
    </lineage>
</organism>
<reference evidence="8" key="1">
    <citation type="submission" date="2020-10" db="EMBL/GenBank/DDBJ databases">
        <authorList>
            <person name="Gilroy R."/>
        </authorList>
    </citation>
    <scope>NUCLEOTIDE SEQUENCE</scope>
    <source>
        <strain evidence="8">11167</strain>
    </source>
</reference>
<dbReference type="Pfam" id="PF00375">
    <property type="entry name" value="SDF"/>
    <property type="match status" value="1"/>
</dbReference>
<dbReference type="InterPro" id="IPR036458">
    <property type="entry name" value="Na:dicarbo_symporter_sf"/>
</dbReference>
<keyword evidence="6 7" id="KW-0472">Membrane</keyword>
<feature type="transmembrane region" description="Helical" evidence="7">
    <location>
        <begin position="38"/>
        <end position="62"/>
    </location>
</feature>
<keyword evidence="3" id="KW-1003">Cell membrane</keyword>
<comment type="caution">
    <text evidence="8">The sequence shown here is derived from an EMBL/GenBank/DDBJ whole genome shotgun (WGS) entry which is preliminary data.</text>
</comment>
<accession>A0A9D9E896</accession>
<feature type="transmembrane region" description="Helical" evidence="7">
    <location>
        <begin position="294"/>
        <end position="315"/>
    </location>
</feature>
<dbReference type="Proteomes" id="UP000823633">
    <property type="component" value="Unassembled WGS sequence"/>
</dbReference>
<feature type="transmembrane region" description="Helical" evidence="7">
    <location>
        <begin position="74"/>
        <end position="100"/>
    </location>
</feature>
<proteinExistence type="predicted"/>
<dbReference type="PANTHER" id="PTHR42865:SF7">
    <property type="entry name" value="PROTON_GLUTAMATE-ASPARTATE SYMPORTER"/>
    <property type="match status" value="1"/>
</dbReference>
<feature type="transmembrane region" description="Helical" evidence="7">
    <location>
        <begin position="218"/>
        <end position="239"/>
    </location>
</feature>
<evidence type="ECO:0000256" key="7">
    <source>
        <dbReference type="SAM" id="Phobius"/>
    </source>
</evidence>
<keyword evidence="5 7" id="KW-1133">Transmembrane helix</keyword>
<evidence type="ECO:0000256" key="2">
    <source>
        <dbReference type="ARBA" id="ARBA00022448"/>
    </source>
</evidence>
<evidence type="ECO:0000256" key="4">
    <source>
        <dbReference type="ARBA" id="ARBA00022692"/>
    </source>
</evidence>
<keyword evidence="2" id="KW-0813">Transport</keyword>
<evidence type="ECO:0000313" key="9">
    <source>
        <dbReference type="Proteomes" id="UP000823633"/>
    </source>
</evidence>
<feature type="transmembrane region" description="Helical" evidence="7">
    <location>
        <begin position="188"/>
        <end position="206"/>
    </location>
</feature>
<dbReference type="EMBL" id="JADIMU010000028">
    <property type="protein sequence ID" value="MBO8442984.1"/>
    <property type="molecule type" value="Genomic_DNA"/>
</dbReference>
<reference evidence="8" key="2">
    <citation type="journal article" date="2021" name="PeerJ">
        <title>Extensive microbial diversity within the chicken gut microbiome revealed by metagenomics and culture.</title>
        <authorList>
            <person name="Gilroy R."/>
            <person name="Ravi A."/>
            <person name="Getino M."/>
            <person name="Pursley I."/>
            <person name="Horton D.L."/>
            <person name="Alikhan N.F."/>
            <person name="Baker D."/>
            <person name="Gharbi K."/>
            <person name="Hall N."/>
            <person name="Watson M."/>
            <person name="Adriaenssens E.M."/>
            <person name="Foster-Nyarko E."/>
            <person name="Jarju S."/>
            <person name="Secka A."/>
            <person name="Antonio M."/>
            <person name="Oren A."/>
            <person name="Chaudhuri R.R."/>
            <person name="La Ragione R."/>
            <person name="Hildebrand F."/>
            <person name="Pallen M.J."/>
        </authorList>
    </citation>
    <scope>NUCLEOTIDE SEQUENCE</scope>
    <source>
        <strain evidence="8">11167</strain>
    </source>
</reference>
<comment type="subcellular location">
    <subcellularLocation>
        <location evidence="1">Cell membrane</location>
        <topology evidence="1">Multi-pass membrane protein</topology>
    </subcellularLocation>
</comment>
<dbReference type="GO" id="GO:0005886">
    <property type="term" value="C:plasma membrane"/>
    <property type="evidence" value="ECO:0007669"/>
    <property type="project" value="UniProtKB-SubCell"/>
</dbReference>
<dbReference type="AlphaFoldDB" id="A0A9D9E896"/>
<sequence>MKSWITYLTSLFLALATALLLGDTTWILPLLYGLSDVAVNVGSLMALVMVALSTSSAVASLRKDRMGGQVVSSSILWALFTAILLPLFAALVAAAFPVAFPVSTTAGTGSVSDTYLQSVFSGSWSLVASGNLAYYLTAAGDSLLPVIILALVLGVALKPSSDIIKPAYITINSLSEVCYRIARGLSNFGYILVYFTSALFFTYIYQEKTFFVDAAFSTMLVVTPIGLSFVLLPVIFEAFTRGKKNPYKILYRNTASQLTALTSGSYIASMPYIMAGERINDGVQKRIASTTSPLYYIIGHGGSAAVATFSLIAVIANVTGAPVQLSVCVAIALAATVCSFASSLSNGFEVMFITIAILRLLNIELYSAEVTMLGILPLLSGLGAIMDSQIAILGANMTAFKAGVDITPSYKDIL</sequence>
<evidence type="ECO:0000256" key="3">
    <source>
        <dbReference type="ARBA" id="ARBA00022475"/>
    </source>
</evidence>
<gene>
    <name evidence="8" type="ORF">IAC42_04420</name>
</gene>
<dbReference type="InterPro" id="IPR001991">
    <property type="entry name" value="Na-dicarboxylate_symporter"/>
</dbReference>